<dbReference type="AlphaFoldDB" id="A0A6J4RZ58"/>
<dbReference type="EMBL" id="CADCVR010000032">
    <property type="protein sequence ID" value="CAA9485555.1"/>
    <property type="molecule type" value="Genomic_DNA"/>
</dbReference>
<accession>A0A6J4RZ58</accession>
<reference evidence="2" key="1">
    <citation type="submission" date="2020-02" db="EMBL/GenBank/DDBJ databases">
        <authorList>
            <person name="Meier V. D."/>
        </authorList>
    </citation>
    <scope>NUCLEOTIDE SEQUENCE</scope>
    <source>
        <strain evidence="2">AVDCRST_MAG53</strain>
    </source>
</reference>
<sequence length="264" mass="30161">GHPGSRAAPAPPRARRDRRRRLPGGRELRLLLEGDDVLLDRRTDDLPPRVRLRLRHAGLRGRRLRLRRLRRHGHSRDGGAVLQRVSCDVRDLRQAPLPAHLRRDPRRARRRRGARHRRGAVDRGARRRLRVHADARRDPLRPGPVARDAPRAVRRLRHRPRLRLLRDLRRRGRVGDRELQLHRQRGAHPAVPGGGDVLSDRRAPAVGAGRRGAQPAAPLCRARARLRVRLEAGNRRPAAARACALRPRHVAHRDQPDAEAADRL</sequence>
<feature type="compositionally biased region" description="Basic residues" evidence="1">
    <location>
        <begin position="103"/>
        <end position="118"/>
    </location>
</feature>
<gene>
    <name evidence="2" type="ORF">AVDCRST_MAG53-971</name>
</gene>
<feature type="region of interest" description="Disordered" evidence="1">
    <location>
        <begin position="96"/>
        <end position="127"/>
    </location>
</feature>
<evidence type="ECO:0000313" key="2">
    <source>
        <dbReference type="EMBL" id="CAA9485555.1"/>
    </source>
</evidence>
<organism evidence="2">
    <name type="scientific">uncultured Solirubrobacteraceae bacterium</name>
    <dbReference type="NCBI Taxonomy" id="1162706"/>
    <lineage>
        <taxon>Bacteria</taxon>
        <taxon>Bacillati</taxon>
        <taxon>Actinomycetota</taxon>
        <taxon>Thermoleophilia</taxon>
        <taxon>Solirubrobacterales</taxon>
        <taxon>Solirubrobacteraceae</taxon>
        <taxon>environmental samples</taxon>
    </lineage>
</organism>
<evidence type="ECO:0000256" key="1">
    <source>
        <dbReference type="SAM" id="MobiDB-lite"/>
    </source>
</evidence>
<protein>
    <submittedName>
        <fullName evidence="2">Uncharacterized protein</fullName>
    </submittedName>
</protein>
<feature type="region of interest" description="Disordered" evidence="1">
    <location>
        <begin position="1"/>
        <end position="24"/>
    </location>
</feature>
<feature type="compositionally biased region" description="Basic residues" evidence="1">
    <location>
        <begin position="13"/>
        <end position="23"/>
    </location>
</feature>
<proteinExistence type="predicted"/>
<feature type="non-terminal residue" evidence="2">
    <location>
        <position position="264"/>
    </location>
</feature>
<name>A0A6J4RZ58_9ACTN</name>
<feature type="non-terminal residue" evidence="2">
    <location>
        <position position="1"/>
    </location>
</feature>